<sequence>MRMIYEWWPSECETENEIQKAFAQQKVRMRPVHFDYLKRILAEEVYVSSFNELKGAKARIRKLLSDESAKGTTAEERAKADQIMAMFRTQRYFERAFFYAPVVEFYEVALFGENAKKRYAEWLKENEAKEEQWVEEEKGKSTKKKNRKKKIKQKKENEAGKDYKNDGNNEEEQTKTDEALKLNEEEKPIGNIVKKCQNSLTTQKNETKMEVDEGKLSEIGTKNAKDSGQKSLSEAIGRYSKINDKVTSKEIGNDQNLQDIQSVRGGKMMEEIHAADQNESRTNDQTLGSDKGTTNANKIIGNRGEKAEEKRKTKEELSSKGNMKTNLNELKSERKAKYESEEEEENCNGKMPKFDGKVPSRNEHEMANWETKSEENSEEEDKLDQNELLHLKIGHFSDDNLLSLKYGELFWAVSKESWENDEKKDALTVKTLSWMLHFGVYANEISNRIGLFGTLEELKIIGKNEKLEIEKQWEKLKMFELSKVISRSERSKLMAKLHLLLKQIVALMDGFCAENRTNFWAEIEETKSQLHSRKLAKAMAKSETERQLKRKMDKVILALIQTDNGREDGIPKHRAEFEEQLKAVKHFDGQRKLGN</sequence>
<feature type="compositionally biased region" description="Basic residues" evidence="1">
    <location>
        <begin position="141"/>
        <end position="153"/>
    </location>
</feature>
<feature type="compositionally biased region" description="Basic and acidic residues" evidence="1">
    <location>
        <begin position="205"/>
        <end position="216"/>
    </location>
</feature>
<feature type="region of interest" description="Disordered" evidence="1">
    <location>
        <begin position="130"/>
        <end position="176"/>
    </location>
</feature>
<feature type="compositionally biased region" description="Basic and acidic residues" evidence="1">
    <location>
        <begin position="130"/>
        <end position="140"/>
    </location>
</feature>
<protein>
    <submittedName>
        <fullName evidence="2">Uncharacterized protein</fullName>
    </submittedName>
</protein>
<feature type="compositionally biased region" description="Basic and acidic residues" evidence="1">
    <location>
        <begin position="303"/>
        <end position="318"/>
    </location>
</feature>
<feature type="compositionally biased region" description="Basic and acidic residues" evidence="1">
    <location>
        <begin position="352"/>
        <end position="375"/>
    </location>
</feature>
<feature type="compositionally biased region" description="Polar residues" evidence="1">
    <location>
        <begin position="319"/>
        <end position="329"/>
    </location>
</feature>
<keyword evidence="3" id="KW-1185">Reference proteome</keyword>
<name>A0ABD2K6I1_9BILA</name>
<feature type="region of interest" description="Disordered" evidence="1">
    <location>
        <begin position="271"/>
        <end position="380"/>
    </location>
</feature>
<accession>A0ABD2K6I1</accession>
<feature type="compositionally biased region" description="Polar residues" evidence="1">
    <location>
        <begin position="283"/>
        <end position="297"/>
    </location>
</feature>
<organism evidence="2 3">
    <name type="scientific">Heterodera trifolii</name>
    <dbReference type="NCBI Taxonomy" id="157864"/>
    <lineage>
        <taxon>Eukaryota</taxon>
        <taxon>Metazoa</taxon>
        <taxon>Ecdysozoa</taxon>
        <taxon>Nematoda</taxon>
        <taxon>Chromadorea</taxon>
        <taxon>Rhabditida</taxon>
        <taxon>Tylenchina</taxon>
        <taxon>Tylenchomorpha</taxon>
        <taxon>Tylenchoidea</taxon>
        <taxon>Heteroderidae</taxon>
        <taxon>Heteroderinae</taxon>
        <taxon>Heterodera</taxon>
    </lineage>
</organism>
<dbReference type="Proteomes" id="UP001620626">
    <property type="component" value="Unassembled WGS sequence"/>
</dbReference>
<proteinExistence type="predicted"/>
<feature type="compositionally biased region" description="Basic and acidic residues" evidence="1">
    <location>
        <begin position="154"/>
        <end position="176"/>
    </location>
</feature>
<evidence type="ECO:0000313" key="3">
    <source>
        <dbReference type="Proteomes" id="UP001620626"/>
    </source>
</evidence>
<gene>
    <name evidence="2" type="ORF">niasHT_021364</name>
</gene>
<reference evidence="2 3" key="1">
    <citation type="submission" date="2024-10" db="EMBL/GenBank/DDBJ databases">
        <authorList>
            <person name="Kim D."/>
        </authorList>
    </citation>
    <scope>NUCLEOTIDE SEQUENCE [LARGE SCALE GENOMIC DNA]</scope>
    <source>
        <strain evidence="2">BH-2024</strain>
    </source>
</reference>
<comment type="caution">
    <text evidence="2">The sequence shown here is derived from an EMBL/GenBank/DDBJ whole genome shotgun (WGS) entry which is preliminary data.</text>
</comment>
<evidence type="ECO:0000313" key="2">
    <source>
        <dbReference type="EMBL" id="KAL3098505.1"/>
    </source>
</evidence>
<dbReference type="AlphaFoldDB" id="A0ABD2K6I1"/>
<feature type="region of interest" description="Disordered" evidence="1">
    <location>
        <begin position="204"/>
        <end position="234"/>
    </location>
</feature>
<feature type="compositionally biased region" description="Basic and acidic residues" evidence="1">
    <location>
        <begin position="271"/>
        <end position="282"/>
    </location>
</feature>
<feature type="compositionally biased region" description="Basic and acidic residues" evidence="1">
    <location>
        <begin position="330"/>
        <end position="339"/>
    </location>
</feature>
<evidence type="ECO:0000256" key="1">
    <source>
        <dbReference type="SAM" id="MobiDB-lite"/>
    </source>
</evidence>
<dbReference type="EMBL" id="JBICBT010000823">
    <property type="protein sequence ID" value="KAL3098505.1"/>
    <property type="molecule type" value="Genomic_DNA"/>
</dbReference>